<accession>A0A939P978</accession>
<reference evidence="1" key="1">
    <citation type="submission" date="2021-03" db="EMBL/GenBank/DDBJ databases">
        <authorList>
            <person name="Kanchanasin P."/>
            <person name="Saeng-In P."/>
            <person name="Phongsopitanun W."/>
            <person name="Yuki M."/>
            <person name="Kudo T."/>
            <person name="Ohkuma M."/>
            <person name="Tanasupawat S."/>
        </authorList>
    </citation>
    <scope>NUCLEOTIDE SEQUENCE</scope>
    <source>
        <strain evidence="1">GKU 128</strain>
    </source>
</reference>
<dbReference type="AlphaFoldDB" id="A0A939P978"/>
<dbReference type="RefSeq" id="WP_208255941.1">
    <property type="nucleotide sequence ID" value="NZ_JAGEOJ010000005.1"/>
</dbReference>
<proteinExistence type="predicted"/>
<keyword evidence="2" id="KW-1185">Reference proteome</keyword>
<evidence type="ECO:0000313" key="2">
    <source>
        <dbReference type="Proteomes" id="UP000669179"/>
    </source>
</evidence>
<sequence length="146" mass="15710">MHTLSTDAVALTPGATATTHFSLGDLVPGERGTETFTVRFRGDADAAVALYAAVSPDDGQLARRLHIGIFERSRGLLPFPVFSGTLADLAGRDRFERGIGRWTGRGDGTDREVSYEVSWRLPKEATGLDGRRAEVELTLEAHALAA</sequence>
<evidence type="ECO:0000313" key="1">
    <source>
        <dbReference type="EMBL" id="MBO2448301.1"/>
    </source>
</evidence>
<name>A0A939P978_9ACTN</name>
<organism evidence="1 2">
    <name type="scientific">Actinomadura barringtoniae</name>
    <dbReference type="NCBI Taxonomy" id="1427535"/>
    <lineage>
        <taxon>Bacteria</taxon>
        <taxon>Bacillati</taxon>
        <taxon>Actinomycetota</taxon>
        <taxon>Actinomycetes</taxon>
        <taxon>Streptosporangiales</taxon>
        <taxon>Thermomonosporaceae</taxon>
        <taxon>Actinomadura</taxon>
    </lineage>
</organism>
<protein>
    <submittedName>
        <fullName evidence="1">Uncharacterized protein</fullName>
    </submittedName>
</protein>
<comment type="caution">
    <text evidence="1">The sequence shown here is derived from an EMBL/GenBank/DDBJ whole genome shotgun (WGS) entry which is preliminary data.</text>
</comment>
<dbReference type="EMBL" id="JAGEOJ010000005">
    <property type="protein sequence ID" value="MBO2448301.1"/>
    <property type="molecule type" value="Genomic_DNA"/>
</dbReference>
<dbReference type="Proteomes" id="UP000669179">
    <property type="component" value="Unassembled WGS sequence"/>
</dbReference>
<gene>
    <name evidence="1" type="ORF">J4573_14445</name>
</gene>